<evidence type="ECO:0000256" key="19">
    <source>
        <dbReference type="ARBA" id="ARBA00023180"/>
    </source>
</evidence>
<dbReference type="InterPro" id="IPR000719">
    <property type="entry name" value="Prot_kinase_dom"/>
</dbReference>
<gene>
    <name evidence="26" type="ORF">SLEP1_g57876</name>
</gene>
<dbReference type="Pfam" id="PF00560">
    <property type="entry name" value="LRR_1"/>
    <property type="match status" value="5"/>
</dbReference>
<feature type="chain" id="PRO_5043820325" description="non-specific serine/threonine protein kinase" evidence="24">
    <location>
        <begin position="24"/>
        <end position="993"/>
    </location>
</feature>
<dbReference type="Pfam" id="PF08263">
    <property type="entry name" value="LRRNT_2"/>
    <property type="match status" value="1"/>
</dbReference>
<dbReference type="PROSITE" id="PS00108">
    <property type="entry name" value="PROTEIN_KINASE_ST"/>
    <property type="match status" value="1"/>
</dbReference>
<proteinExistence type="inferred from homology"/>
<keyword evidence="8" id="KW-0433">Leucine-rich repeat</keyword>
<dbReference type="PROSITE" id="PS00107">
    <property type="entry name" value="PROTEIN_KINASE_ATP"/>
    <property type="match status" value="1"/>
</dbReference>
<keyword evidence="27" id="KW-1185">Reference proteome</keyword>
<keyword evidence="6" id="KW-0723">Serine/threonine-protein kinase</keyword>
<evidence type="ECO:0000256" key="22">
    <source>
        <dbReference type="PROSITE-ProRule" id="PRU10141"/>
    </source>
</evidence>
<dbReference type="InterPro" id="IPR017441">
    <property type="entry name" value="Protein_kinase_ATP_BS"/>
</dbReference>
<dbReference type="SUPFAM" id="SSF56112">
    <property type="entry name" value="Protein kinase-like (PK-like)"/>
    <property type="match status" value="1"/>
</dbReference>
<evidence type="ECO:0000256" key="21">
    <source>
        <dbReference type="ARBA" id="ARBA00048679"/>
    </source>
</evidence>
<dbReference type="PRINTS" id="PR00019">
    <property type="entry name" value="LEURICHRPT"/>
</dbReference>
<evidence type="ECO:0000256" key="17">
    <source>
        <dbReference type="ARBA" id="ARBA00023136"/>
    </source>
</evidence>
<dbReference type="GO" id="GO:0005886">
    <property type="term" value="C:plasma membrane"/>
    <property type="evidence" value="ECO:0007669"/>
    <property type="project" value="UniProtKB-SubCell"/>
</dbReference>
<dbReference type="Pfam" id="PF07714">
    <property type="entry name" value="PK_Tyr_Ser-Thr"/>
    <property type="match status" value="1"/>
</dbReference>
<comment type="subcellular location">
    <subcellularLocation>
        <location evidence="1">Cell membrane</location>
        <topology evidence="1">Single-pass membrane protein</topology>
    </subcellularLocation>
    <subcellularLocation>
        <location evidence="2">Membrane</location>
        <topology evidence="2">Single-pass type I membrane protein</topology>
    </subcellularLocation>
</comment>
<keyword evidence="12" id="KW-0677">Repeat</keyword>
<keyword evidence="11 24" id="KW-0732">Signal</keyword>
<dbReference type="InterPro" id="IPR001611">
    <property type="entry name" value="Leu-rich_rpt"/>
</dbReference>
<dbReference type="FunFam" id="3.80.10.10:FF:000129">
    <property type="entry name" value="Leucine-rich repeat receptor-like kinase"/>
    <property type="match status" value="1"/>
</dbReference>
<keyword evidence="14" id="KW-0418">Kinase</keyword>
<dbReference type="InterPro" id="IPR003591">
    <property type="entry name" value="Leu-rich_rpt_typical-subtyp"/>
</dbReference>
<comment type="similarity">
    <text evidence="3">Belongs to the protein kinase superfamily. Ser/Thr protein kinase family.</text>
</comment>
<dbReference type="InterPro" id="IPR051809">
    <property type="entry name" value="Plant_receptor-like_S/T_kinase"/>
</dbReference>
<dbReference type="InterPro" id="IPR001245">
    <property type="entry name" value="Ser-Thr/Tyr_kinase_cat_dom"/>
</dbReference>
<keyword evidence="17 23" id="KW-0472">Membrane</keyword>
<accession>A0AAV5MS30</accession>
<dbReference type="EMBL" id="BPVZ01000456">
    <property type="protein sequence ID" value="GKV51207.1"/>
    <property type="molecule type" value="Genomic_DNA"/>
</dbReference>
<feature type="transmembrane region" description="Helical" evidence="23">
    <location>
        <begin position="631"/>
        <end position="655"/>
    </location>
</feature>
<dbReference type="GO" id="GO:0004674">
    <property type="term" value="F:protein serine/threonine kinase activity"/>
    <property type="evidence" value="ECO:0007669"/>
    <property type="project" value="UniProtKB-KW"/>
</dbReference>
<evidence type="ECO:0000256" key="20">
    <source>
        <dbReference type="ARBA" id="ARBA00047899"/>
    </source>
</evidence>
<evidence type="ECO:0000256" key="2">
    <source>
        <dbReference type="ARBA" id="ARBA00004479"/>
    </source>
</evidence>
<evidence type="ECO:0000256" key="14">
    <source>
        <dbReference type="ARBA" id="ARBA00022777"/>
    </source>
</evidence>
<evidence type="ECO:0000256" key="9">
    <source>
        <dbReference type="ARBA" id="ARBA00022679"/>
    </source>
</evidence>
<evidence type="ECO:0000313" key="27">
    <source>
        <dbReference type="Proteomes" id="UP001054252"/>
    </source>
</evidence>
<keyword evidence="10 23" id="KW-0812">Transmembrane</keyword>
<dbReference type="Pfam" id="PF13855">
    <property type="entry name" value="LRR_8"/>
    <property type="match status" value="1"/>
</dbReference>
<evidence type="ECO:0000256" key="1">
    <source>
        <dbReference type="ARBA" id="ARBA00004162"/>
    </source>
</evidence>
<dbReference type="PROSITE" id="PS50011">
    <property type="entry name" value="PROTEIN_KINASE_DOM"/>
    <property type="match status" value="1"/>
</dbReference>
<dbReference type="SMART" id="SM00369">
    <property type="entry name" value="LRR_TYP"/>
    <property type="match status" value="7"/>
</dbReference>
<evidence type="ECO:0000256" key="6">
    <source>
        <dbReference type="ARBA" id="ARBA00022527"/>
    </source>
</evidence>
<evidence type="ECO:0000256" key="5">
    <source>
        <dbReference type="ARBA" id="ARBA00022475"/>
    </source>
</evidence>
<evidence type="ECO:0000313" key="26">
    <source>
        <dbReference type="EMBL" id="GKV51207.1"/>
    </source>
</evidence>
<dbReference type="AlphaFoldDB" id="A0AAV5MS30"/>
<dbReference type="Gene3D" id="1.10.510.10">
    <property type="entry name" value="Transferase(Phosphotransferase) domain 1"/>
    <property type="match status" value="1"/>
</dbReference>
<dbReference type="SUPFAM" id="SSF52058">
    <property type="entry name" value="L domain-like"/>
    <property type="match status" value="2"/>
</dbReference>
<dbReference type="Proteomes" id="UP001054252">
    <property type="component" value="Unassembled WGS sequence"/>
</dbReference>
<evidence type="ECO:0000259" key="25">
    <source>
        <dbReference type="PROSITE" id="PS50011"/>
    </source>
</evidence>
<comment type="caution">
    <text evidence="26">The sequence shown here is derived from an EMBL/GenBank/DDBJ whole genome shotgun (WGS) entry which is preliminary data.</text>
</comment>
<dbReference type="GO" id="GO:0005524">
    <property type="term" value="F:ATP binding"/>
    <property type="evidence" value="ECO:0007669"/>
    <property type="project" value="UniProtKB-UniRule"/>
</dbReference>
<keyword evidence="5" id="KW-1003">Cell membrane</keyword>
<dbReference type="PANTHER" id="PTHR27008:SF610">
    <property type="entry name" value="SERINE-THREONINE_TYROSINE-PROTEIN KINASE CATALYTIC DOMAIN-CONTAINING PROTEIN"/>
    <property type="match status" value="1"/>
</dbReference>
<keyword evidence="9" id="KW-0808">Transferase</keyword>
<name>A0AAV5MS30_9ROSI</name>
<dbReference type="CDD" id="cd14066">
    <property type="entry name" value="STKc_IRAK"/>
    <property type="match status" value="1"/>
</dbReference>
<reference evidence="26 27" key="1">
    <citation type="journal article" date="2021" name="Commun. Biol.">
        <title>The genome of Shorea leprosula (Dipterocarpaceae) highlights the ecological relevance of drought in aseasonal tropical rainforests.</title>
        <authorList>
            <person name="Ng K.K.S."/>
            <person name="Kobayashi M.J."/>
            <person name="Fawcett J.A."/>
            <person name="Hatakeyama M."/>
            <person name="Paape T."/>
            <person name="Ng C.H."/>
            <person name="Ang C.C."/>
            <person name="Tnah L.H."/>
            <person name="Lee C.T."/>
            <person name="Nishiyama T."/>
            <person name="Sese J."/>
            <person name="O'Brien M.J."/>
            <person name="Copetti D."/>
            <person name="Mohd Noor M.I."/>
            <person name="Ong R.C."/>
            <person name="Putra M."/>
            <person name="Sireger I.Z."/>
            <person name="Indrioko S."/>
            <person name="Kosugi Y."/>
            <person name="Izuno A."/>
            <person name="Isagi Y."/>
            <person name="Lee S.L."/>
            <person name="Shimizu K.K."/>
        </authorList>
    </citation>
    <scope>NUCLEOTIDE SEQUENCE [LARGE SCALE GENOMIC DNA]</scope>
    <source>
        <strain evidence="26">214</strain>
    </source>
</reference>
<keyword evidence="13 22" id="KW-0547">Nucleotide-binding</keyword>
<organism evidence="26 27">
    <name type="scientific">Rubroshorea leprosula</name>
    <dbReference type="NCBI Taxonomy" id="152421"/>
    <lineage>
        <taxon>Eukaryota</taxon>
        <taxon>Viridiplantae</taxon>
        <taxon>Streptophyta</taxon>
        <taxon>Embryophyta</taxon>
        <taxon>Tracheophyta</taxon>
        <taxon>Spermatophyta</taxon>
        <taxon>Magnoliopsida</taxon>
        <taxon>eudicotyledons</taxon>
        <taxon>Gunneridae</taxon>
        <taxon>Pentapetalae</taxon>
        <taxon>rosids</taxon>
        <taxon>malvids</taxon>
        <taxon>Malvales</taxon>
        <taxon>Dipterocarpaceae</taxon>
        <taxon>Rubroshorea</taxon>
    </lineage>
</organism>
<keyword evidence="7" id="KW-0597">Phosphoprotein</keyword>
<keyword evidence="16 23" id="KW-1133">Transmembrane helix</keyword>
<evidence type="ECO:0000256" key="8">
    <source>
        <dbReference type="ARBA" id="ARBA00022614"/>
    </source>
</evidence>
<evidence type="ECO:0000256" key="12">
    <source>
        <dbReference type="ARBA" id="ARBA00022737"/>
    </source>
</evidence>
<evidence type="ECO:0000256" key="15">
    <source>
        <dbReference type="ARBA" id="ARBA00022840"/>
    </source>
</evidence>
<feature type="domain" description="Protein kinase" evidence="25">
    <location>
        <begin position="689"/>
        <end position="991"/>
    </location>
</feature>
<dbReference type="InterPro" id="IPR011009">
    <property type="entry name" value="Kinase-like_dom_sf"/>
</dbReference>
<dbReference type="InterPro" id="IPR008271">
    <property type="entry name" value="Ser/Thr_kinase_AS"/>
</dbReference>
<dbReference type="Gene3D" id="3.80.10.10">
    <property type="entry name" value="Ribonuclease Inhibitor"/>
    <property type="match status" value="4"/>
</dbReference>
<keyword evidence="15 22" id="KW-0067">ATP-binding</keyword>
<dbReference type="FunFam" id="3.80.10.10:FF:001158">
    <property type="entry name" value="Leucine-rich repeat protein kinase family protein"/>
    <property type="match status" value="1"/>
</dbReference>
<dbReference type="FunFam" id="3.80.10.10:FF:000288">
    <property type="entry name" value="LRR receptor-like serine/threonine-protein kinase EFR"/>
    <property type="match status" value="1"/>
</dbReference>
<evidence type="ECO:0000256" key="24">
    <source>
        <dbReference type="SAM" id="SignalP"/>
    </source>
</evidence>
<dbReference type="FunFam" id="3.30.200.20:FF:000432">
    <property type="entry name" value="LRR receptor-like serine/threonine-protein kinase EFR"/>
    <property type="match status" value="1"/>
</dbReference>
<dbReference type="Gene3D" id="3.30.200.20">
    <property type="entry name" value="Phosphorylase Kinase, domain 1"/>
    <property type="match status" value="1"/>
</dbReference>
<dbReference type="InterPro" id="IPR032675">
    <property type="entry name" value="LRR_dom_sf"/>
</dbReference>
<dbReference type="InterPro" id="IPR013210">
    <property type="entry name" value="LRR_N_plant-typ"/>
</dbReference>
<evidence type="ECO:0000256" key="23">
    <source>
        <dbReference type="SAM" id="Phobius"/>
    </source>
</evidence>
<comment type="catalytic activity">
    <reaction evidence="20">
        <text>L-threonyl-[protein] + ATP = O-phospho-L-threonyl-[protein] + ADP + H(+)</text>
        <dbReference type="Rhea" id="RHEA:46608"/>
        <dbReference type="Rhea" id="RHEA-COMP:11060"/>
        <dbReference type="Rhea" id="RHEA-COMP:11605"/>
        <dbReference type="ChEBI" id="CHEBI:15378"/>
        <dbReference type="ChEBI" id="CHEBI:30013"/>
        <dbReference type="ChEBI" id="CHEBI:30616"/>
        <dbReference type="ChEBI" id="CHEBI:61977"/>
        <dbReference type="ChEBI" id="CHEBI:456216"/>
        <dbReference type="EC" id="2.7.11.1"/>
    </reaction>
</comment>
<evidence type="ECO:0000256" key="3">
    <source>
        <dbReference type="ARBA" id="ARBA00008684"/>
    </source>
</evidence>
<evidence type="ECO:0000256" key="11">
    <source>
        <dbReference type="ARBA" id="ARBA00022729"/>
    </source>
</evidence>
<protein>
    <recommendedName>
        <fullName evidence="4">non-specific serine/threonine protein kinase</fullName>
        <ecNumber evidence="4">2.7.11.1</ecNumber>
    </recommendedName>
</protein>
<evidence type="ECO:0000256" key="7">
    <source>
        <dbReference type="ARBA" id="ARBA00022553"/>
    </source>
</evidence>
<keyword evidence="19" id="KW-0325">Glycoprotein</keyword>
<dbReference type="EC" id="2.7.11.1" evidence="4"/>
<comment type="catalytic activity">
    <reaction evidence="21">
        <text>L-seryl-[protein] + ATP = O-phospho-L-seryl-[protein] + ADP + H(+)</text>
        <dbReference type="Rhea" id="RHEA:17989"/>
        <dbReference type="Rhea" id="RHEA-COMP:9863"/>
        <dbReference type="Rhea" id="RHEA-COMP:11604"/>
        <dbReference type="ChEBI" id="CHEBI:15378"/>
        <dbReference type="ChEBI" id="CHEBI:29999"/>
        <dbReference type="ChEBI" id="CHEBI:30616"/>
        <dbReference type="ChEBI" id="CHEBI:83421"/>
        <dbReference type="ChEBI" id="CHEBI:456216"/>
        <dbReference type="EC" id="2.7.11.1"/>
    </reaction>
</comment>
<sequence length="993" mass="109476">MKLALHLLFILNTLIYMNHLLLAFQSLPTAALNPTNENDRLALLAFKDRIVGDPLGILTSWNESPHFCNWTGVLCSKKHQGRVTVLNLASQKLVGSIPPHIGNLSFLRGINLSYNSFTGEIPPQIGRLFRLRYLDLNYNNFHGKIPIELQNISKSLQVVQVAANQLIGSIPQMLGNASSLMYLSLARNNLQGSIPAELGKLLKLRFLQLSLNNLSGEVPLSIYNLSSLYLLSFAANQLHGRIPSDISFTLPNLRYFLAPENHFYGEVPTSFVNATKLGWLDLGTNNFSGGVPSNLGNLRNLTWLDLSGNQLESAEGEGLGFITSLTNCTNLRKLYLDQNNFKGVLPLSIANLSTKLETFTIGGNMQILGEIPEEIGNLVGLSRLVIVTTSITGDIPSSIGKLEKLSDLQLYENRISGPVPSSLGNITEMLTLQLQDNYLKGPIPPSLGNYSKLESLRLDSNFLFGSIPKGLFSLSHVLEVDLSQNSFTGQLPIDLAGGKMTNLLKLNVSHNRLSGGIPSALGDCLMLEGLWMSDNLFEGGIPSSFNNLKSLVTLDLSNNKLSGKIPEYFQNFPLLQYLNLSFNNFEGVLPTGRIFENASIISVAGNPKLCGGMHQLGLPSCKIKDRKLHRLIMLISIIASCSIFLMASLLVIFAYRRSKRKASTSTEVQDPEQYPKISYAELSQATNEFSSTNLIGKGSFGSVYKGILCRDGMPVAVKVLNLKRRGATKSFMAECETVKNIRHRNLIKIITICSSIDFRGIDFKALVYEFMQNGSLEEWLHPNGDQANAHNLSIVQRLNIAIEVASAIEYLHNYCQPSIVHGDLKPSNVLLDEEMVSHVGDFGLARFLSISQNQSSSMGVRGTIGYVAPEYGMSNKVSKYGDVYSFGILLLEMITGKRPTDSIFKDSFTIHQFVKTRLPERVIDIIDPSLLQEVQDAKNSEARKMRKGVGVLESLLAVAEVGLVCSMESPSERTEMKEVAANLYAIRDKFLDR</sequence>
<dbReference type="PANTHER" id="PTHR27008">
    <property type="entry name" value="OS04G0122200 PROTEIN"/>
    <property type="match status" value="1"/>
</dbReference>
<evidence type="ECO:0000256" key="4">
    <source>
        <dbReference type="ARBA" id="ARBA00012513"/>
    </source>
</evidence>
<evidence type="ECO:0000256" key="16">
    <source>
        <dbReference type="ARBA" id="ARBA00022989"/>
    </source>
</evidence>
<dbReference type="FunFam" id="1.10.510.10:FF:000358">
    <property type="entry name" value="Putative leucine-rich repeat receptor-like serine/threonine-protein kinase"/>
    <property type="match status" value="1"/>
</dbReference>
<feature type="binding site" evidence="22">
    <location>
        <position position="718"/>
    </location>
    <ligand>
        <name>ATP</name>
        <dbReference type="ChEBI" id="CHEBI:30616"/>
    </ligand>
</feature>
<keyword evidence="18" id="KW-0675">Receptor</keyword>
<evidence type="ECO:0000256" key="10">
    <source>
        <dbReference type="ARBA" id="ARBA00022692"/>
    </source>
</evidence>
<dbReference type="SMART" id="SM00220">
    <property type="entry name" value="S_TKc"/>
    <property type="match status" value="1"/>
</dbReference>
<evidence type="ECO:0000256" key="18">
    <source>
        <dbReference type="ARBA" id="ARBA00023170"/>
    </source>
</evidence>
<evidence type="ECO:0000256" key="13">
    <source>
        <dbReference type="ARBA" id="ARBA00022741"/>
    </source>
</evidence>
<feature type="signal peptide" evidence="24">
    <location>
        <begin position="1"/>
        <end position="23"/>
    </location>
</feature>